<dbReference type="GO" id="GO:0005829">
    <property type="term" value="C:cytosol"/>
    <property type="evidence" value="ECO:0007669"/>
    <property type="project" value="TreeGrafter"/>
</dbReference>
<dbReference type="GO" id="GO:0005524">
    <property type="term" value="F:ATP binding"/>
    <property type="evidence" value="ECO:0007669"/>
    <property type="project" value="UniProtKB-KW"/>
</dbReference>
<name>A0A5C1QF67_9SPIO</name>
<evidence type="ECO:0000313" key="6">
    <source>
        <dbReference type="EMBL" id="QEN05699.1"/>
    </source>
</evidence>
<dbReference type="InterPro" id="IPR051451">
    <property type="entry name" value="PhoH2-like"/>
</dbReference>
<dbReference type="Gene3D" id="3.40.50.300">
    <property type="entry name" value="P-loop containing nucleotide triphosphate hydrolases"/>
    <property type="match status" value="1"/>
</dbReference>
<evidence type="ECO:0000313" key="7">
    <source>
        <dbReference type="Proteomes" id="UP000323824"/>
    </source>
</evidence>
<evidence type="ECO:0000256" key="3">
    <source>
        <dbReference type="ARBA" id="ARBA00022840"/>
    </source>
</evidence>
<dbReference type="Gene3D" id="3.40.50.1010">
    <property type="entry name" value="5'-nuclease"/>
    <property type="match status" value="1"/>
</dbReference>
<comment type="similarity">
    <text evidence="1">Belongs to the PhoH family.</text>
</comment>
<evidence type="ECO:0000256" key="1">
    <source>
        <dbReference type="ARBA" id="ARBA00010393"/>
    </source>
</evidence>
<dbReference type="CDD" id="cd09883">
    <property type="entry name" value="PIN_VapC_PhoHL-ATPase"/>
    <property type="match status" value="1"/>
</dbReference>
<dbReference type="InterPro" id="IPR027417">
    <property type="entry name" value="P-loop_NTPase"/>
</dbReference>
<keyword evidence="2" id="KW-0547">Nucleotide-binding</keyword>
<dbReference type="Proteomes" id="UP000323824">
    <property type="component" value="Chromosome"/>
</dbReference>
<keyword evidence="3" id="KW-0067">ATP-binding</keyword>
<dbReference type="OrthoDB" id="9773137at2"/>
<keyword evidence="7" id="KW-1185">Reference proteome</keyword>
<reference evidence="6 7" key="1">
    <citation type="submission" date="2019-02" db="EMBL/GenBank/DDBJ databases">
        <authorList>
            <person name="Fomenkov A."/>
            <person name="Dubinina G."/>
            <person name="Grabovich M."/>
            <person name="Vincze T."/>
            <person name="Roberts R.J."/>
        </authorList>
    </citation>
    <scope>NUCLEOTIDE SEQUENCE [LARGE SCALE GENOMIC DNA]</scope>
    <source>
        <strain evidence="6 7">P</strain>
    </source>
</reference>
<feature type="domain" description="PIN" evidence="5">
    <location>
        <begin position="18"/>
        <end position="143"/>
    </location>
</feature>
<evidence type="ECO:0000256" key="2">
    <source>
        <dbReference type="ARBA" id="ARBA00022741"/>
    </source>
</evidence>
<dbReference type="SUPFAM" id="SSF88723">
    <property type="entry name" value="PIN domain-like"/>
    <property type="match status" value="1"/>
</dbReference>
<dbReference type="Pfam" id="PF02562">
    <property type="entry name" value="PhoH"/>
    <property type="match status" value="1"/>
</dbReference>
<dbReference type="InterPro" id="IPR002716">
    <property type="entry name" value="PIN_dom"/>
</dbReference>
<dbReference type="Pfam" id="PF13638">
    <property type="entry name" value="PIN_4"/>
    <property type="match status" value="1"/>
</dbReference>
<dbReference type="PANTHER" id="PTHR30473:SF2">
    <property type="entry name" value="PIN DOMAIN-CONTAINING PROTEIN"/>
    <property type="match status" value="1"/>
</dbReference>
<dbReference type="InterPro" id="IPR003714">
    <property type="entry name" value="PhoH"/>
</dbReference>
<sequence>MGDIDKNGRNAKINKDTKTFVIDTNVLIHRPDAIFSFKNSKVVIPIEVFEELDKLKSEHHSGRGKSARTAVRLIDGIISKRDVSKGVKMPSGGLLVIPILEDFKEFHGLVKGKKDNHILLTALALKQQGDLVFFVSKDINARIKAEALGIRAVDYEKHKVSTNDQYKGYVELEVSEDKCKELEEMKSVELEGNFYDNQYCFLTNSSSSTIYIGRYDKEAECFRHIPSNLEPVTGISALNTEQRIAFDALLNPNINLVTLVGAAGTGKTLLAIASGLHMVTFEKQYSRVLVSRPIVPMGNDIGFLPGEKSQKMSPWMQPIFDNLEFIIERSNKQNVKSVDQLINNKILEIEALTYIRGRSLPKQYIVVDEAQNLTTHEIKTIVSRAGEDTKVILTGDPYQIDNPYLDSESNGLITLVEAFKEEKISAHVTLTKTERSSLAELATQLL</sequence>
<protein>
    <submittedName>
        <fullName evidence="6">PhoH family protein</fullName>
    </submittedName>
</protein>
<dbReference type="SUPFAM" id="SSF52540">
    <property type="entry name" value="P-loop containing nucleoside triphosphate hydrolases"/>
    <property type="match status" value="1"/>
</dbReference>
<reference evidence="6 7" key="2">
    <citation type="submission" date="2019-09" db="EMBL/GenBank/DDBJ databases">
        <title>Complete Genome Sequence and Methylome Analysis of free living Spirochaetas.</title>
        <authorList>
            <person name="Leshcheva N."/>
            <person name="Mikheeva N."/>
        </authorList>
    </citation>
    <scope>NUCLEOTIDE SEQUENCE [LARGE SCALE GENOMIC DNA]</scope>
    <source>
        <strain evidence="6 7">P</strain>
    </source>
</reference>
<organism evidence="6 7">
    <name type="scientific">Thiospirochaeta perfilievii</name>
    <dbReference type="NCBI Taxonomy" id="252967"/>
    <lineage>
        <taxon>Bacteria</taxon>
        <taxon>Pseudomonadati</taxon>
        <taxon>Spirochaetota</taxon>
        <taxon>Spirochaetia</taxon>
        <taxon>Spirochaetales</taxon>
        <taxon>Spirochaetaceae</taxon>
        <taxon>Thiospirochaeta</taxon>
    </lineage>
</organism>
<dbReference type="RefSeq" id="WP_149568933.1">
    <property type="nucleotide sequence ID" value="NZ_CP035807.1"/>
</dbReference>
<dbReference type="AlphaFoldDB" id="A0A5C1QF67"/>
<evidence type="ECO:0000259" key="5">
    <source>
        <dbReference type="SMART" id="SM00670"/>
    </source>
</evidence>
<dbReference type="FunFam" id="3.40.50.300:FF:000013">
    <property type="entry name" value="PhoH family ATPase"/>
    <property type="match status" value="1"/>
</dbReference>
<gene>
    <name evidence="6" type="ORF">EW093_13585</name>
</gene>
<dbReference type="KEGG" id="sper:EW093_13585"/>
<dbReference type="InterPro" id="IPR029060">
    <property type="entry name" value="PIN-like_dom_sf"/>
</dbReference>
<dbReference type="PANTHER" id="PTHR30473">
    <property type="entry name" value="PROTEIN PHOH"/>
    <property type="match status" value="1"/>
</dbReference>
<accession>A0A5C1QF67</accession>
<dbReference type="SMART" id="SM00670">
    <property type="entry name" value="PINc"/>
    <property type="match status" value="1"/>
</dbReference>
<proteinExistence type="inferred from homology"/>
<dbReference type="EMBL" id="CP035807">
    <property type="protein sequence ID" value="QEN05699.1"/>
    <property type="molecule type" value="Genomic_DNA"/>
</dbReference>
<comment type="similarity">
    <text evidence="4">In the N-terminal section; belongs to the PINc/VapC protein family.</text>
</comment>
<evidence type="ECO:0000256" key="4">
    <source>
        <dbReference type="ARBA" id="ARBA00046345"/>
    </source>
</evidence>